<dbReference type="EMBL" id="JTDY01001320">
    <property type="protein sequence ID" value="KOB74210.1"/>
    <property type="molecule type" value="Genomic_DNA"/>
</dbReference>
<feature type="non-terminal residue" evidence="1">
    <location>
        <position position="135"/>
    </location>
</feature>
<dbReference type="InterPro" id="IPR036457">
    <property type="entry name" value="PPM-type-like_dom_sf"/>
</dbReference>
<dbReference type="STRING" id="104452.A0A0L7LFQ6"/>
<dbReference type="Gene3D" id="3.60.40.10">
    <property type="entry name" value="PPM-type phosphatase domain"/>
    <property type="match status" value="1"/>
</dbReference>
<comment type="caution">
    <text evidence="1">The sequence shown here is derived from an EMBL/GenBank/DDBJ whole genome shotgun (WGS) entry which is preliminary data.</text>
</comment>
<proteinExistence type="predicted"/>
<feature type="non-terminal residue" evidence="1">
    <location>
        <position position="1"/>
    </location>
</feature>
<sequence>MGQTLSEPVTEKQSATCQDSRYLVGSSCMQGWRGFLDMDQAMLEKDMLQEKVAGSTAVVVLVKENTLYCANEVISFCRVRLLSGWEPAAVCEALMHRCLAPNCATGGLGCDNMTVLIICLAPFPRNQAVSTLKIG</sequence>
<dbReference type="SUPFAM" id="SSF81606">
    <property type="entry name" value="PP2C-like"/>
    <property type="match status" value="1"/>
</dbReference>
<organism evidence="1 2">
    <name type="scientific">Operophtera brumata</name>
    <name type="common">Winter moth</name>
    <name type="synonym">Phalaena brumata</name>
    <dbReference type="NCBI Taxonomy" id="104452"/>
    <lineage>
        <taxon>Eukaryota</taxon>
        <taxon>Metazoa</taxon>
        <taxon>Ecdysozoa</taxon>
        <taxon>Arthropoda</taxon>
        <taxon>Hexapoda</taxon>
        <taxon>Insecta</taxon>
        <taxon>Pterygota</taxon>
        <taxon>Neoptera</taxon>
        <taxon>Endopterygota</taxon>
        <taxon>Lepidoptera</taxon>
        <taxon>Glossata</taxon>
        <taxon>Ditrysia</taxon>
        <taxon>Geometroidea</taxon>
        <taxon>Geometridae</taxon>
        <taxon>Larentiinae</taxon>
        <taxon>Operophtera</taxon>
    </lineage>
</organism>
<protein>
    <submittedName>
        <fullName evidence="1">Uncharacterized protein</fullName>
    </submittedName>
</protein>
<dbReference type="Proteomes" id="UP000037510">
    <property type="component" value="Unassembled WGS sequence"/>
</dbReference>
<keyword evidence="2" id="KW-1185">Reference proteome</keyword>
<accession>A0A0L7LFQ6</accession>
<evidence type="ECO:0000313" key="1">
    <source>
        <dbReference type="EMBL" id="KOB74210.1"/>
    </source>
</evidence>
<evidence type="ECO:0000313" key="2">
    <source>
        <dbReference type="Proteomes" id="UP000037510"/>
    </source>
</evidence>
<dbReference type="AlphaFoldDB" id="A0A0L7LFQ6"/>
<gene>
    <name evidence="1" type="ORF">OBRU01_09478</name>
</gene>
<reference evidence="1 2" key="1">
    <citation type="journal article" date="2015" name="Genome Biol. Evol.">
        <title>The genome of winter moth (Operophtera brumata) provides a genomic perspective on sexual dimorphism and phenology.</title>
        <authorList>
            <person name="Derks M.F."/>
            <person name="Smit S."/>
            <person name="Salis L."/>
            <person name="Schijlen E."/>
            <person name="Bossers A."/>
            <person name="Mateman C."/>
            <person name="Pijl A.S."/>
            <person name="de Ridder D."/>
            <person name="Groenen M.A."/>
            <person name="Visser M.E."/>
            <person name="Megens H.J."/>
        </authorList>
    </citation>
    <scope>NUCLEOTIDE SEQUENCE [LARGE SCALE GENOMIC DNA]</scope>
    <source>
        <strain evidence="1">WM2013NL</strain>
        <tissue evidence="1">Head and thorax</tissue>
    </source>
</reference>
<name>A0A0L7LFQ6_OPEBR</name>